<evidence type="ECO:0000313" key="11">
    <source>
        <dbReference type="Proteomes" id="UP001286174"/>
    </source>
</evidence>
<comment type="catalytic activity">
    <reaction evidence="7 8">
        <text>L-histidinol phosphate + H2O = L-histidinol + phosphate</text>
        <dbReference type="Rhea" id="RHEA:14465"/>
        <dbReference type="ChEBI" id="CHEBI:15377"/>
        <dbReference type="ChEBI" id="CHEBI:43474"/>
        <dbReference type="ChEBI" id="CHEBI:57699"/>
        <dbReference type="ChEBI" id="CHEBI:57980"/>
        <dbReference type="EC" id="3.1.3.15"/>
    </reaction>
</comment>
<evidence type="ECO:0000256" key="8">
    <source>
        <dbReference type="RuleBase" id="RU366003"/>
    </source>
</evidence>
<gene>
    <name evidence="10" type="ORF">MOZ60_02430</name>
</gene>
<dbReference type="NCBIfam" id="TIGR01856">
    <property type="entry name" value="hisJ_fam"/>
    <property type="match status" value="1"/>
</dbReference>
<dbReference type="PANTHER" id="PTHR21039">
    <property type="entry name" value="HISTIDINOL PHOSPHATASE-RELATED"/>
    <property type="match status" value="1"/>
</dbReference>
<evidence type="ECO:0000256" key="4">
    <source>
        <dbReference type="ARBA" id="ARBA00022605"/>
    </source>
</evidence>
<evidence type="ECO:0000256" key="1">
    <source>
        <dbReference type="ARBA" id="ARBA00004970"/>
    </source>
</evidence>
<dbReference type="GO" id="GO:0000105">
    <property type="term" value="P:L-histidine biosynthetic process"/>
    <property type="evidence" value="ECO:0007669"/>
    <property type="project" value="UniProtKB-UniRule"/>
</dbReference>
<evidence type="ECO:0000256" key="3">
    <source>
        <dbReference type="ARBA" id="ARBA00013085"/>
    </source>
</evidence>
<evidence type="ECO:0000256" key="5">
    <source>
        <dbReference type="ARBA" id="ARBA00022801"/>
    </source>
</evidence>
<name>A0AB35U2Z8_9FIRM</name>
<reference evidence="10 11" key="1">
    <citation type="submission" date="2022-03" db="EMBL/GenBank/DDBJ databases">
        <title>Novel taxa within the pig intestine.</title>
        <authorList>
            <person name="Wylensek D."/>
            <person name="Bishof K."/>
            <person name="Afrizal A."/>
            <person name="Clavel T."/>
        </authorList>
    </citation>
    <scope>NUCLEOTIDE SEQUENCE [LARGE SCALE GENOMIC DNA]</scope>
    <source>
        <strain evidence="10 11">CLA-KB-P133</strain>
    </source>
</reference>
<evidence type="ECO:0000259" key="9">
    <source>
        <dbReference type="Pfam" id="PF02811"/>
    </source>
</evidence>
<dbReference type="EC" id="3.1.3.15" evidence="3 8"/>
<keyword evidence="4 8" id="KW-0028">Amino-acid biosynthesis</keyword>
<comment type="pathway">
    <text evidence="1 8">Amino-acid biosynthesis; L-histidine biosynthesis; L-histidine from 5-phospho-alpha-D-ribose 1-diphosphate: step 8/9.</text>
</comment>
<dbReference type="Proteomes" id="UP001286174">
    <property type="component" value="Unassembled WGS sequence"/>
</dbReference>
<dbReference type="RefSeq" id="WP_370595517.1">
    <property type="nucleotide sequence ID" value="NZ_JALBUR010000003.1"/>
</dbReference>
<proteinExistence type="inferred from homology"/>
<dbReference type="Gene3D" id="3.20.20.140">
    <property type="entry name" value="Metal-dependent hydrolases"/>
    <property type="match status" value="1"/>
</dbReference>
<comment type="similarity">
    <text evidence="2 8">Belongs to the PHP hydrolase family. HisK subfamily.</text>
</comment>
<dbReference type="EMBL" id="JALBUR010000003">
    <property type="protein sequence ID" value="MDX8418946.1"/>
    <property type="molecule type" value="Genomic_DNA"/>
</dbReference>
<keyword evidence="5 8" id="KW-0378">Hydrolase</keyword>
<evidence type="ECO:0000256" key="2">
    <source>
        <dbReference type="ARBA" id="ARBA00009152"/>
    </source>
</evidence>
<dbReference type="InterPro" id="IPR010140">
    <property type="entry name" value="Histidinol_P_phosphatase_HisJ"/>
</dbReference>
<sequence>MIADYHLHCEFSDDSRELMENQIEQGIAIGLDEMCFTDHVDYGIKRDWDDPRGILYRGGDGISSSSDQQDPLANVDYPRYFEKLHTLQKQYAGKIAIKAGLEFGIQTHTIGDYEKLYAKYQNDLDFVLLSMHQVHNKEFWNGDYFKGKSQKEYNDDYYEGILHVQQNFKHYSVLAHLDLLSRYDPAGPCPFEKEEDLIAAILKQAIADGKGIEINTSSWHYGLKDTQPCRKILKLYKDLGGTLFTFGSDAHSTKYVGDHFKDARRVVKEEIGITQFCTFDHMKPIFHEIED</sequence>
<dbReference type="InterPro" id="IPR016195">
    <property type="entry name" value="Pol/histidinol_Pase-like"/>
</dbReference>
<keyword evidence="11" id="KW-1185">Reference proteome</keyword>
<dbReference type="PANTHER" id="PTHR21039:SF0">
    <property type="entry name" value="HISTIDINOL-PHOSPHATASE"/>
    <property type="match status" value="1"/>
</dbReference>
<dbReference type="AlphaFoldDB" id="A0AB35U2Z8"/>
<accession>A0AB35U2Z8</accession>
<dbReference type="GO" id="GO:0005737">
    <property type="term" value="C:cytoplasm"/>
    <property type="evidence" value="ECO:0007669"/>
    <property type="project" value="TreeGrafter"/>
</dbReference>
<comment type="caution">
    <text evidence="10">The sequence shown here is derived from an EMBL/GenBank/DDBJ whole genome shotgun (WGS) entry which is preliminary data.</text>
</comment>
<dbReference type="Pfam" id="PF02811">
    <property type="entry name" value="PHP"/>
    <property type="match status" value="1"/>
</dbReference>
<evidence type="ECO:0000256" key="6">
    <source>
        <dbReference type="ARBA" id="ARBA00023102"/>
    </source>
</evidence>
<evidence type="ECO:0000256" key="7">
    <source>
        <dbReference type="ARBA" id="ARBA00049158"/>
    </source>
</evidence>
<evidence type="ECO:0000313" key="10">
    <source>
        <dbReference type="EMBL" id="MDX8418946.1"/>
    </source>
</evidence>
<organism evidence="10 11">
    <name type="scientific">Grylomicrobium aquisgranensis</name>
    <dbReference type="NCBI Taxonomy" id="2926318"/>
    <lineage>
        <taxon>Bacteria</taxon>
        <taxon>Bacillati</taxon>
        <taxon>Bacillota</taxon>
        <taxon>Erysipelotrichia</taxon>
        <taxon>Erysipelotrichales</taxon>
        <taxon>Erysipelotrichaceae</taxon>
        <taxon>Grylomicrobium</taxon>
    </lineage>
</organism>
<dbReference type="SUPFAM" id="SSF89550">
    <property type="entry name" value="PHP domain-like"/>
    <property type="match status" value="1"/>
</dbReference>
<dbReference type="GO" id="GO:0004401">
    <property type="term" value="F:histidinol-phosphatase activity"/>
    <property type="evidence" value="ECO:0007669"/>
    <property type="project" value="UniProtKB-UniRule"/>
</dbReference>
<dbReference type="InterPro" id="IPR004013">
    <property type="entry name" value="PHP_dom"/>
</dbReference>
<protein>
    <recommendedName>
        <fullName evidence="3 8">Histidinol-phosphatase</fullName>
        <shortName evidence="8">HolPase</shortName>
        <ecNumber evidence="3 8">3.1.3.15</ecNumber>
    </recommendedName>
</protein>
<keyword evidence="6 8" id="KW-0368">Histidine biosynthesis</keyword>
<feature type="domain" description="PHP" evidence="9">
    <location>
        <begin position="4"/>
        <end position="217"/>
    </location>
</feature>